<dbReference type="PANTHER" id="PTHR21860:SF2">
    <property type="entry name" value="GENERAL TRANSCRIPTION FACTOR 3C POLYPEPTIDE 6"/>
    <property type="match status" value="1"/>
</dbReference>
<dbReference type="InterPro" id="IPR042771">
    <property type="entry name" value="GTF3C6-like"/>
</dbReference>
<dbReference type="InterPro" id="IPR019481">
    <property type="entry name" value="TFIIIC_triple_barrel"/>
</dbReference>
<evidence type="ECO:0000259" key="2">
    <source>
        <dbReference type="Pfam" id="PF10419"/>
    </source>
</evidence>
<keyword evidence="4" id="KW-1185">Reference proteome</keyword>
<accession>A0A9P0CF53</accession>
<dbReference type="PANTHER" id="PTHR21860">
    <property type="entry name" value="TRANSCRIPTION INITIATION FACTOR IIIC TFIIIC , POLYPEPTIDE 6-RELATED"/>
    <property type="match status" value="1"/>
</dbReference>
<sequence>MAEEKAIIYLDFGGKLTSDTFDKDVFIRIANLHKKNPLVQVNDGVYKGTYDYALGTNLFFEANKENPKQNDIFIKRSQIQYENTYTTAKIIDLQPVKVPPRKVQVSSDKKLEFNLNWDYRRLLEKFSDGTLKLQDILKDGRKLDETDESEDGEEDEKMISLEENDNQTNGKIDENISDALEDEGRCSMDEATNVPMDILEDYQKLRQLAFRPVKMPAKQEKLQECDPKYRGAYEYHNLERQILQPCDYFRTEPVDDINEETLSNCVDIDRCILYGLIDKSVVNRKILTKEEKQTLLSLDNFDNLSLAGRYYVLKNHVDDLEDYLKNRTEDELSSRDAYGRTPVETLEVYRRLSEAVKKRIEEIKYSTLDDHKDNSKERKIDCIEND</sequence>
<dbReference type="Proteomes" id="UP001153636">
    <property type="component" value="Chromosome 13"/>
</dbReference>
<dbReference type="OrthoDB" id="1877767at2759"/>
<evidence type="ECO:0000256" key="1">
    <source>
        <dbReference type="SAM" id="MobiDB-lite"/>
    </source>
</evidence>
<dbReference type="GO" id="GO:0000127">
    <property type="term" value="C:transcription factor TFIIIC complex"/>
    <property type="evidence" value="ECO:0007669"/>
    <property type="project" value="TreeGrafter"/>
</dbReference>
<feature type="region of interest" description="Disordered" evidence="1">
    <location>
        <begin position="143"/>
        <end position="172"/>
    </location>
</feature>
<evidence type="ECO:0000313" key="3">
    <source>
        <dbReference type="EMBL" id="CAH1102372.1"/>
    </source>
</evidence>
<dbReference type="EMBL" id="OV651825">
    <property type="protein sequence ID" value="CAH1102372.1"/>
    <property type="molecule type" value="Genomic_DNA"/>
</dbReference>
<organism evidence="3 4">
    <name type="scientific">Psylliodes chrysocephalus</name>
    <dbReference type="NCBI Taxonomy" id="3402493"/>
    <lineage>
        <taxon>Eukaryota</taxon>
        <taxon>Metazoa</taxon>
        <taxon>Ecdysozoa</taxon>
        <taxon>Arthropoda</taxon>
        <taxon>Hexapoda</taxon>
        <taxon>Insecta</taxon>
        <taxon>Pterygota</taxon>
        <taxon>Neoptera</taxon>
        <taxon>Endopterygota</taxon>
        <taxon>Coleoptera</taxon>
        <taxon>Polyphaga</taxon>
        <taxon>Cucujiformia</taxon>
        <taxon>Chrysomeloidea</taxon>
        <taxon>Chrysomelidae</taxon>
        <taxon>Galerucinae</taxon>
        <taxon>Alticini</taxon>
        <taxon>Psylliodes</taxon>
    </lineage>
</organism>
<gene>
    <name evidence="3" type="ORF">PSYICH_LOCUS3994</name>
</gene>
<dbReference type="AlphaFoldDB" id="A0A9P0CF53"/>
<proteinExistence type="predicted"/>
<name>A0A9P0CF53_9CUCU</name>
<dbReference type="Gene3D" id="2.60.40.4370">
    <property type="match status" value="1"/>
</dbReference>
<feature type="domain" description="Transcription factor TFIIIC triple barrel" evidence="2">
    <location>
        <begin position="3"/>
        <end position="98"/>
    </location>
</feature>
<dbReference type="GO" id="GO:0006383">
    <property type="term" value="P:transcription by RNA polymerase III"/>
    <property type="evidence" value="ECO:0007669"/>
    <property type="project" value="InterPro"/>
</dbReference>
<reference evidence="3" key="1">
    <citation type="submission" date="2022-01" db="EMBL/GenBank/DDBJ databases">
        <authorList>
            <person name="King R."/>
        </authorList>
    </citation>
    <scope>NUCLEOTIDE SEQUENCE</scope>
</reference>
<evidence type="ECO:0000313" key="4">
    <source>
        <dbReference type="Proteomes" id="UP001153636"/>
    </source>
</evidence>
<feature type="compositionally biased region" description="Acidic residues" evidence="1">
    <location>
        <begin position="145"/>
        <end position="156"/>
    </location>
</feature>
<dbReference type="Pfam" id="PF10419">
    <property type="entry name" value="TFIIIC_sub6"/>
    <property type="match status" value="1"/>
</dbReference>
<protein>
    <recommendedName>
        <fullName evidence="2">Transcription factor TFIIIC triple barrel domain-containing protein</fullName>
    </recommendedName>
</protein>